<reference evidence="2 3" key="2">
    <citation type="journal article" date="2016" name="Genome Announc.">
        <title>Permanent Draft Genome Sequences for Two Variants of Frankia sp. Strain CpI1, the First Frankia Strain Isolated from Root Nodules of Comptonia peregrina.</title>
        <authorList>
            <person name="Oshone R."/>
            <person name="Hurst S.G.IV."/>
            <person name="Abebe-Akele F."/>
            <person name="Simpson S."/>
            <person name="Morris K."/>
            <person name="Thomas W.K."/>
            <person name="Tisa L.S."/>
        </authorList>
    </citation>
    <scope>NUCLEOTIDE SEQUENCE [LARGE SCALE GENOMIC DNA]</scope>
    <source>
        <strain evidence="3">CpI1-S</strain>
    </source>
</reference>
<keyword evidence="1" id="KW-0472">Membrane</keyword>
<dbReference type="AlphaFoldDB" id="A0A0D8BJE9"/>
<gene>
    <name evidence="2" type="ORF">FF36_02243</name>
</gene>
<keyword evidence="1" id="KW-0812">Transmembrane</keyword>
<evidence type="ECO:0000313" key="2">
    <source>
        <dbReference type="EMBL" id="KJE23537.1"/>
    </source>
</evidence>
<evidence type="ECO:0000256" key="1">
    <source>
        <dbReference type="SAM" id="Phobius"/>
    </source>
</evidence>
<dbReference type="OrthoDB" id="5422202at2"/>
<name>A0A0D8BJE9_9ACTN</name>
<keyword evidence="1" id="KW-1133">Transmembrane helix</keyword>
<feature type="transmembrane region" description="Helical" evidence="1">
    <location>
        <begin position="87"/>
        <end position="108"/>
    </location>
</feature>
<organism evidence="2 3">
    <name type="scientific">Frankia torreyi</name>
    <dbReference type="NCBI Taxonomy" id="1856"/>
    <lineage>
        <taxon>Bacteria</taxon>
        <taxon>Bacillati</taxon>
        <taxon>Actinomycetota</taxon>
        <taxon>Actinomycetes</taxon>
        <taxon>Frankiales</taxon>
        <taxon>Frankiaceae</taxon>
        <taxon>Frankia</taxon>
    </lineage>
</organism>
<dbReference type="PATRIC" id="fig|1502723.3.peg.1213"/>
<proteinExistence type="predicted"/>
<dbReference type="EMBL" id="JYFN01000013">
    <property type="protein sequence ID" value="KJE23537.1"/>
    <property type="molecule type" value="Genomic_DNA"/>
</dbReference>
<sequence>MRTVAGPRREPAVPPPELRDALSAVDGAWTQWEAQSTSLRGLYIAWMDGSRLGPVRRRRARRTAEYAARGTLERSLQPATGGAREHLIGGVVAALFAGAAELTAGVVGDEVEDPGLAPAVILVTAVILFWIRRCRQRACGPSAEGT</sequence>
<comment type="caution">
    <text evidence="2">The sequence shown here is derived from an EMBL/GenBank/DDBJ whole genome shotgun (WGS) entry which is preliminary data.</text>
</comment>
<feature type="transmembrane region" description="Helical" evidence="1">
    <location>
        <begin position="114"/>
        <end position="131"/>
    </location>
</feature>
<keyword evidence="3" id="KW-1185">Reference proteome</keyword>
<reference evidence="3" key="1">
    <citation type="submission" date="2015-02" db="EMBL/GenBank/DDBJ databases">
        <title>Draft Genome of Frankia sp. CpI1-S.</title>
        <authorList>
            <person name="Oshone R.T."/>
            <person name="Ngom M."/>
            <person name="Ghodhbane-Gtari F."/>
            <person name="Gtari M."/>
            <person name="Morris K."/>
            <person name="Thomas K."/>
            <person name="Sen A."/>
            <person name="Tisa L.S."/>
        </authorList>
    </citation>
    <scope>NUCLEOTIDE SEQUENCE [LARGE SCALE GENOMIC DNA]</scope>
    <source>
        <strain evidence="3">CpI1-S</strain>
    </source>
</reference>
<evidence type="ECO:0000313" key="3">
    <source>
        <dbReference type="Proteomes" id="UP000032545"/>
    </source>
</evidence>
<accession>A0A0D8BJE9</accession>
<dbReference type="Proteomes" id="UP000032545">
    <property type="component" value="Unassembled WGS sequence"/>
</dbReference>
<protein>
    <submittedName>
        <fullName evidence="2">Uncharacterized protein</fullName>
    </submittedName>
</protein>